<dbReference type="OrthoDB" id="3872634at2"/>
<accession>A0A1V0TYR8</accession>
<keyword evidence="1" id="KW-0812">Transmembrane</keyword>
<sequence length="163" mass="17173">MSGVLTIIAITAVAVFVFVRQFTAQRITATDRKVWLIPAVLAFVACRQSGLLDPDHQAASVVLLGAELLTALASGAGWAWTTRIWTDTDGTTWAKGGWATAGVWLCGMAIRIGLMGAAALLGVHQNSSPAITLSVAAMLLSRSGFLAWRARTAPHTYRVPVAG</sequence>
<reference evidence="2 3" key="1">
    <citation type="submission" date="2017-04" db="EMBL/GenBank/DDBJ databases">
        <title>Complete Genome Sequence of Streptomyces gilvosporeus F607, a Capable Producer of Natamycin.</title>
        <authorList>
            <person name="Zong G."/>
            <person name="Zhong C."/>
            <person name="Fu J."/>
            <person name="Qin R."/>
            <person name="Cao G."/>
        </authorList>
    </citation>
    <scope>NUCLEOTIDE SEQUENCE [LARGE SCALE GENOMIC DNA]</scope>
    <source>
        <strain evidence="2 3">F607</strain>
    </source>
</reference>
<dbReference type="AlphaFoldDB" id="A0A1V0TYR8"/>
<dbReference type="Proteomes" id="UP000192726">
    <property type="component" value="Chromosome"/>
</dbReference>
<gene>
    <name evidence="2" type="ORF">B1H19_29745</name>
</gene>
<proteinExistence type="predicted"/>
<organism evidence="2 3">
    <name type="scientific">Streptomyces gilvosporeus</name>
    <dbReference type="NCBI Taxonomy" id="553510"/>
    <lineage>
        <taxon>Bacteria</taxon>
        <taxon>Bacillati</taxon>
        <taxon>Actinomycetota</taxon>
        <taxon>Actinomycetes</taxon>
        <taxon>Kitasatosporales</taxon>
        <taxon>Streptomycetaceae</taxon>
        <taxon>Streptomyces</taxon>
    </lineage>
</organism>
<keyword evidence="3" id="KW-1185">Reference proteome</keyword>
<evidence type="ECO:0000313" key="2">
    <source>
        <dbReference type="EMBL" id="ARF57822.1"/>
    </source>
</evidence>
<name>A0A1V0TYR8_9ACTN</name>
<keyword evidence="1" id="KW-0472">Membrane</keyword>
<feature type="transmembrane region" description="Helical" evidence="1">
    <location>
        <begin position="101"/>
        <end position="123"/>
    </location>
</feature>
<dbReference type="STRING" id="553510.B1H19_29745"/>
<evidence type="ECO:0000313" key="3">
    <source>
        <dbReference type="Proteomes" id="UP000192726"/>
    </source>
</evidence>
<protein>
    <submittedName>
        <fullName evidence="2">DUF1453 domain-containing protein</fullName>
    </submittedName>
</protein>
<dbReference type="KEGG" id="sgv:B1H19_29745"/>
<feature type="transmembrane region" description="Helical" evidence="1">
    <location>
        <begin position="59"/>
        <end position="81"/>
    </location>
</feature>
<feature type="transmembrane region" description="Helical" evidence="1">
    <location>
        <begin position="34"/>
        <end position="52"/>
    </location>
</feature>
<keyword evidence="1" id="KW-1133">Transmembrane helix</keyword>
<dbReference type="EMBL" id="CP020569">
    <property type="protein sequence ID" value="ARF57822.1"/>
    <property type="molecule type" value="Genomic_DNA"/>
</dbReference>
<dbReference type="RefSeq" id="WP_083107806.1">
    <property type="nucleotide sequence ID" value="NZ_CP020569.1"/>
</dbReference>
<evidence type="ECO:0000256" key="1">
    <source>
        <dbReference type="SAM" id="Phobius"/>
    </source>
</evidence>